<accession>A0A846XPL2</accession>
<dbReference type="AlphaFoldDB" id="A0A846XPL2"/>
<dbReference type="RefSeq" id="WP_068038777.1">
    <property type="nucleotide sequence ID" value="NZ_JAAXOO010000007.1"/>
</dbReference>
<comment type="caution">
    <text evidence="2">The sequence shown here is derived from an EMBL/GenBank/DDBJ whole genome shotgun (WGS) entry which is preliminary data.</text>
</comment>
<dbReference type="Proteomes" id="UP000565715">
    <property type="component" value="Unassembled WGS sequence"/>
</dbReference>
<evidence type="ECO:0000313" key="2">
    <source>
        <dbReference type="EMBL" id="NKY36626.1"/>
    </source>
</evidence>
<name>A0A846XPL2_9NOCA</name>
<keyword evidence="3" id="KW-1185">Reference proteome</keyword>
<reference evidence="2 3" key="1">
    <citation type="submission" date="2020-04" db="EMBL/GenBank/DDBJ databases">
        <title>MicrobeNet Type strains.</title>
        <authorList>
            <person name="Nicholson A.C."/>
        </authorList>
    </citation>
    <scope>NUCLEOTIDE SEQUENCE [LARGE SCALE GENOMIC DNA]</scope>
    <source>
        <strain evidence="2 3">DSM 45078</strain>
    </source>
</reference>
<gene>
    <name evidence="2" type="ORF">HGA13_26660</name>
</gene>
<evidence type="ECO:0000256" key="1">
    <source>
        <dbReference type="SAM" id="MobiDB-lite"/>
    </source>
</evidence>
<proteinExistence type="predicted"/>
<dbReference type="EMBL" id="JAAXOO010000007">
    <property type="protein sequence ID" value="NKY36626.1"/>
    <property type="molecule type" value="Genomic_DNA"/>
</dbReference>
<organism evidence="2 3">
    <name type="scientific">Nocardia speluncae</name>
    <dbReference type="NCBI Taxonomy" id="419477"/>
    <lineage>
        <taxon>Bacteria</taxon>
        <taxon>Bacillati</taxon>
        <taxon>Actinomycetota</taxon>
        <taxon>Actinomycetes</taxon>
        <taxon>Mycobacteriales</taxon>
        <taxon>Nocardiaceae</taxon>
        <taxon>Nocardia</taxon>
    </lineage>
</organism>
<sequence length="73" mass="7465">MFGSTLSGSPRCGVPGQSRGDYLPRVPGAYHDVGAGRTATVHNTTGNVVAAASSPKKLLIVSARLRADRDGGE</sequence>
<feature type="region of interest" description="Disordered" evidence="1">
    <location>
        <begin position="1"/>
        <end position="23"/>
    </location>
</feature>
<protein>
    <submittedName>
        <fullName evidence="2">Uncharacterized protein</fullName>
    </submittedName>
</protein>
<evidence type="ECO:0000313" key="3">
    <source>
        <dbReference type="Proteomes" id="UP000565715"/>
    </source>
</evidence>